<dbReference type="InterPro" id="IPR036259">
    <property type="entry name" value="MFS_trans_sf"/>
</dbReference>
<dbReference type="SUPFAM" id="SSF103473">
    <property type="entry name" value="MFS general substrate transporter"/>
    <property type="match status" value="1"/>
</dbReference>
<accession>A0A1I1D0N4</accession>
<dbReference type="GO" id="GO:0022857">
    <property type="term" value="F:transmembrane transporter activity"/>
    <property type="evidence" value="ECO:0007669"/>
    <property type="project" value="InterPro"/>
</dbReference>
<feature type="region of interest" description="Disordered" evidence="6">
    <location>
        <begin position="207"/>
        <end position="234"/>
    </location>
</feature>
<dbReference type="Proteomes" id="UP000199161">
    <property type="component" value="Unassembled WGS sequence"/>
</dbReference>
<feature type="transmembrane region" description="Helical" evidence="7">
    <location>
        <begin position="375"/>
        <end position="399"/>
    </location>
</feature>
<name>A0A1I1D0N4_NATHA</name>
<feature type="transmembrane region" description="Helical" evidence="7">
    <location>
        <begin position="253"/>
        <end position="275"/>
    </location>
</feature>
<sequence length="472" mass="48657">MERVRSRLPTVLGELRSNRSFLRLLAGRLVTNAGDSLYYIAAMWLVFELTGSPLYTGLAGFFVRAPSALSFLTGPLVDRWSLRRVLVGTQLINGLLVLAVPVAAWTGRLSVWVVLALLPLVTFVNQFVYPAQNAALPRIVDDDDLAKANSLLSAAYQGADMVFNAASGVLIALVGAVTLFVVDSITFGVALLLFAGVSVVSVPGPAENDAEDAAADPDPDPDPDPDREPNAPGPIASYRSELAAGIGYVRGSLLIVLLIGVVVANFTAGAMLGVLPAFADTVGGPDAFGILMAAYAGGSFAGTVLASRLEDLPLGRFAAAGNALSGTLLAAALVLSWFPLTVGLFFLTFVPVGAFNVLFWTMLQSAVDDDLLGRVSSLVTSAATVAIPVGSAVGGAVAGVVGSRLVMFGWAVGNLFFGLYVAARPALRTLPPASEISAAMLRLGDEATPTVDEDPDSDAPPADAVGTGAGDP</sequence>
<keyword evidence="3 7" id="KW-0812">Transmembrane</keyword>
<dbReference type="CDD" id="cd06173">
    <property type="entry name" value="MFS_MefA_like"/>
    <property type="match status" value="1"/>
</dbReference>
<evidence type="ECO:0000256" key="5">
    <source>
        <dbReference type="ARBA" id="ARBA00023136"/>
    </source>
</evidence>
<evidence type="ECO:0000313" key="8">
    <source>
        <dbReference type="EMBL" id="SFB68495.1"/>
    </source>
</evidence>
<evidence type="ECO:0000256" key="1">
    <source>
        <dbReference type="ARBA" id="ARBA00004651"/>
    </source>
</evidence>
<dbReference type="OrthoDB" id="313372at2157"/>
<protein>
    <submittedName>
        <fullName evidence="8">Major Facilitator Superfamily protein</fullName>
    </submittedName>
</protein>
<keyword evidence="2" id="KW-1003">Cell membrane</keyword>
<evidence type="ECO:0000313" key="9">
    <source>
        <dbReference type="Proteomes" id="UP000199161"/>
    </source>
</evidence>
<dbReference type="PANTHER" id="PTHR23513">
    <property type="entry name" value="INTEGRAL MEMBRANE EFFLUX PROTEIN-RELATED"/>
    <property type="match status" value="1"/>
</dbReference>
<feature type="compositionally biased region" description="Acidic residues" evidence="6">
    <location>
        <begin position="208"/>
        <end position="223"/>
    </location>
</feature>
<evidence type="ECO:0000256" key="2">
    <source>
        <dbReference type="ARBA" id="ARBA00022475"/>
    </source>
</evidence>
<comment type="subcellular location">
    <subcellularLocation>
        <location evidence="1">Cell membrane</location>
        <topology evidence="1">Multi-pass membrane protein</topology>
    </subcellularLocation>
</comment>
<reference evidence="9" key="1">
    <citation type="submission" date="2016-10" db="EMBL/GenBank/DDBJ databases">
        <authorList>
            <person name="Varghese N."/>
            <person name="Submissions S."/>
        </authorList>
    </citation>
    <scope>NUCLEOTIDE SEQUENCE [LARGE SCALE GENOMIC DNA]</scope>
    <source>
        <strain evidence="9">DSM 13078</strain>
    </source>
</reference>
<feature type="transmembrane region" description="Helical" evidence="7">
    <location>
        <begin position="187"/>
        <end position="206"/>
    </location>
</feature>
<feature type="transmembrane region" description="Helical" evidence="7">
    <location>
        <begin position="405"/>
        <end position="423"/>
    </location>
</feature>
<feature type="transmembrane region" description="Helical" evidence="7">
    <location>
        <begin position="161"/>
        <end position="181"/>
    </location>
</feature>
<keyword evidence="9" id="KW-1185">Reference proteome</keyword>
<dbReference type="GO" id="GO:0005886">
    <property type="term" value="C:plasma membrane"/>
    <property type="evidence" value="ECO:0007669"/>
    <property type="project" value="UniProtKB-SubCell"/>
</dbReference>
<feature type="transmembrane region" description="Helical" evidence="7">
    <location>
        <begin position="344"/>
        <end position="363"/>
    </location>
</feature>
<dbReference type="Pfam" id="PF07690">
    <property type="entry name" value="MFS_1"/>
    <property type="match status" value="1"/>
</dbReference>
<gene>
    <name evidence="8" type="ORF">SAMN05444422_101152</name>
</gene>
<dbReference type="EMBL" id="FOKW01000001">
    <property type="protein sequence ID" value="SFB68495.1"/>
    <property type="molecule type" value="Genomic_DNA"/>
</dbReference>
<dbReference type="Gene3D" id="1.20.1250.20">
    <property type="entry name" value="MFS general substrate transporter like domains"/>
    <property type="match status" value="2"/>
</dbReference>
<evidence type="ECO:0000256" key="7">
    <source>
        <dbReference type="SAM" id="Phobius"/>
    </source>
</evidence>
<feature type="transmembrane region" description="Helical" evidence="7">
    <location>
        <begin position="287"/>
        <end position="305"/>
    </location>
</feature>
<feature type="region of interest" description="Disordered" evidence="6">
    <location>
        <begin position="447"/>
        <end position="472"/>
    </location>
</feature>
<organism evidence="8 9">
    <name type="scientific">Natronobacterium haloterrestre</name>
    <name type="common">Halobiforma haloterrestris</name>
    <dbReference type="NCBI Taxonomy" id="148448"/>
    <lineage>
        <taxon>Archaea</taxon>
        <taxon>Methanobacteriati</taxon>
        <taxon>Methanobacteriota</taxon>
        <taxon>Stenosarchaea group</taxon>
        <taxon>Halobacteria</taxon>
        <taxon>Halobacteriales</taxon>
        <taxon>Natrialbaceae</taxon>
        <taxon>Natronobacterium</taxon>
    </lineage>
</organism>
<keyword evidence="5 7" id="KW-0472">Membrane</keyword>
<evidence type="ECO:0000256" key="6">
    <source>
        <dbReference type="SAM" id="MobiDB-lite"/>
    </source>
</evidence>
<proteinExistence type="predicted"/>
<feature type="transmembrane region" description="Helical" evidence="7">
    <location>
        <begin position="111"/>
        <end position="129"/>
    </location>
</feature>
<dbReference type="RefSeq" id="WP_089784502.1">
    <property type="nucleotide sequence ID" value="NZ_FOKW01000001.1"/>
</dbReference>
<evidence type="ECO:0000256" key="4">
    <source>
        <dbReference type="ARBA" id="ARBA00022989"/>
    </source>
</evidence>
<dbReference type="InterPro" id="IPR011701">
    <property type="entry name" value="MFS"/>
</dbReference>
<dbReference type="AlphaFoldDB" id="A0A1I1D0N4"/>
<keyword evidence="4 7" id="KW-1133">Transmembrane helix</keyword>
<feature type="transmembrane region" description="Helical" evidence="7">
    <location>
        <begin position="317"/>
        <end position="338"/>
    </location>
</feature>
<feature type="transmembrane region" description="Helical" evidence="7">
    <location>
        <begin position="85"/>
        <end position="105"/>
    </location>
</feature>
<evidence type="ECO:0000256" key="3">
    <source>
        <dbReference type="ARBA" id="ARBA00022692"/>
    </source>
</evidence>
<dbReference type="PANTHER" id="PTHR23513:SF6">
    <property type="entry name" value="MAJOR FACILITATOR SUPERFAMILY ASSOCIATED DOMAIN-CONTAINING PROTEIN"/>
    <property type="match status" value="1"/>
</dbReference>